<feature type="transmembrane region" description="Helical" evidence="8">
    <location>
        <begin position="69"/>
        <end position="93"/>
    </location>
</feature>
<keyword evidence="5 8" id="KW-0812">Transmembrane</keyword>
<evidence type="ECO:0000256" key="2">
    <source>
        <dbReference type="ARBA" id="ARBA00022448"/>
    </source>
</evidence>
<proteinExistence type="predicted"/>
<dbReference type="EMBL" id="JABAGR010000014">
    <property type="protein sequence ID" value="NMF26730.1"/>
    <property type="molecule type" value="Genomic_DNA"/>
</dbReference>
<organism evidence="10 11">
    <name type="scientific">Parafannyhessea umbonata</name>
    <dbReference type="NCBI Taxonomy" id="604330"/>
    <lineage>
        <taxon>Bacteria</taxon>
        <taxon>Bacillati</taxon>
        <taxon>Actinomycetota</taxon>
        <taxon>Coriobacteriia</taxon>
        <taxon>Coriobacteriales</taxon>
        <taxon>Atopobiaceae</taxon>
        <taxon>Parafannyhessea</taxon>
    </lineage>
</organism>
<evidence type="ECO:0000313" key="11">
    <source>
        <dbReference type="Proteomes" id="UP000565613"/>
    </source>
</evidence>
<evidence type="ECO:0000256" key="1">
    <source>
        <dbReference type="ARBA" id="ARBA00004651"/>
    </source>
</evidence>
<evidence type="ECO:0000256" key="4">
    <source>
        <dbReference type="ARBA" id="ARBA00022597"/>
    </source>
</evidence>
<dbReference type="InterPro" id="IPR003352">
    <property type="entry name" value="PTS_EIIC"/>
</dbReference>
<accession>A0A7X9TC75</accession>
<sequence>MDTLQEKLQEWLVPIATKLSEAKILRAISGGFSMLLPIIIMIGAFASLFSGLNIEAYQNFVASAGLKTIFAYITTYTTNMIAVYAAFSIARSFAQQLGADDQANLIGLTTLMIFFMMIPTGVGQGDTAVAAAISTTYFGSAGLFTAIILGLVVPAIYVQFIRHNVTIKMPEGVPPMVEQGFAALIPALCLAVLFVVVRQLCLLTPFGTLNDLIYGCLSCSPEPEPADLRHPCLHLQSPLVLRHPRRHGHDAVFEPSLYAAGPREPRCLCSRCHGHAEYPDQYLVVHLCAARRLWRHHRPCPLHASLR</sequence>
<keyword evidence="4 10" id="KW-0762">Sugar transport</keyword>
<keyword evidence="3" id="KW-1003">Cell membrane</keyword>
<feature type="transmembrane region" description="Helical" evidence="8">
    <location>
        <begin position="137"/>
        <end position="160"/>
    </location>
</feature>
<evidence type="ECO:0000313" key="10">
    <source>
        <dbReference type="EMBL" id="NMF26730.1"/>
    </source>
</evidence>
<feature type="domain" description="Phosphotransferase system EIIC" evidence="9">
    <location>
        <begin position="30"/>
        <end position="198"/>
    </location>
</feature>
<dbReference type="GO" id="GO:0008982">
    <property type="term" value="F:protein-N(PI)-phosphohistidine-sugar phosphotransferase activity"/>
    <property type="evidence" value="ECO:0007669"/>
    <property type="project" value="InterPro"/>
</dbReference>
<dbReference type="GO" id="GO:0009401">
    <property type="term" value="P:phosphoenolpyruvate-dependent sugar phosphotransferase system"/>
    <property type="evidence" value="ECO:0007669"/>
    <property type="project" value="InterPro"/>
</dbReference>
<dbReference type="PANTHER" id="PTHR33989">
    <property type="match status" value="1"/>
</dbReference>
<evidence type="ECO:0000256" key="8">
    <source>
        <dbReference type="SAM" id="Phobius"/>
    </source>
</evidence>
<dbReference type="PANTHER" id="PTHR33989:SF4">
    <property type="entry name" value="PTS SYSTEM N,N'-DIACETYLCHITOBIOSE-SPECIFIC EIIC COMPONENT"/>
    <property type="match status" value="1"/>
</dbReference>
<dbReference type="GO" id="GO:0005886">
    <property type="term" value="C:plasma membrane"/>
    <property type="evidence" value="ECO:0007669"/>
    <property type="project" value="UniProtKB-SubCell"/>
</dbReference>
<comment type="subcellular location">
    <subcellularLocation>
        <location evidence="1">Cell membrane</location>
        <topology evidence="1">Multi-pass membrane protein</topology>
    </subcellularLocation>
</comment>
<dbReference type="Proteomes" id="UP000565613">
    <property type="component" value="Unassembled WGS sequence"/>
</dbReference>
<evidence type="ECO:0000259" key="9">
    <source>
        <dbReference type="Pfam" id="PF02378"/>
    </source>
</evidence>
<evidence type="ECO:0000256" key="7">
    <source>
        <dbReference type="ARBA" id="ARBA00023136"/>
    </source>
</evidence>
<evidence type="ECO:0000256" key="5">
    <source>
        <dbReference type="ARBA" id="ARBA00022692"/>
    </source>
</evidence>
<name>A0A7X9TC75_9ACTN</name>
<keyword evidence="6 8" id="KW-1133">Transmembrane helix</keyword>
<dbReference type="GO" id="GO:1902815">
    <property type="term" value="P:N,N'-diacetylchitobiose import"/>
    <property type="evidence" value="ECO:0007669"/>
    <property type="project" value="TreeGrafter"/>
</dbReference>
<keyword evidence="7 8" id="KW-0472">Membrane</keyword>
<gene>
    <name evidence="10" type="ORF">HF885_09930</name>
</gene>
<feature type="transmembrane region" description="Helical" evidence="8">
    <location>
        <begin position="181"/>
        <end position="200"/>
    </location>
</feature>
<feature type="transmembrane region" description="Helical" evidence="8">
    <location>
        <begin position="105"/>
        <end position="125"/>
    </location>
</feature>
<keyword evidence="2" id="KW-0813">Transport</keyword>
<reference evidence="10 11" key="1">
    <citation type="submission" date="2020-04" db="EMBL/GenBank/DDBJ databases">
        <authorList>
            <person name="Hitch T.C.A."/>
            <person name="Wylensek D."/>
            <person name="Clavel T."/>
        </authorList>
    </citation>
    <scope>NUCLEOTIDE SEQUENCE [LARGE SCALE GENOMIC DNA]</scope>
    <source>
        <strain evidence="10 11">105184</strain>
    </source>
</reference>
<evidence type="ECO:0000256" key="3">
    <source>
        <dbReference type="ARBA" id="ARBA00022475"/>
    </source>
</evidence>
<dbReference type="Pfam" id="PF02378">
    <property type="entry name" value="PTS_EIIC"/>
    <property type="match status" value="1"/>
</dbReference>
<dbReference type="AlphaFoldDB" id="A0A7X9TC75"/>
<protein>
    <submittedName>
        <fullName evidence="10">PTS sugar transporter subunit IIC</fullName>
    </submittedName>
</protein>
<dbReference type="InterPro" id="IPR051088">
    <property type="entry name" value="PTS_Sugar-EIIC/EIIB"/>
</dbReference>
<evidence type="ECO:0000256" key="6">
    <source>
        <dbReference type="ARBA" id="ARBA00022989"/>
    </source>
</evidence>
<comment type="caution">
    <text evidence="10">The sequence shown here is derived from an EMBL/GenBank/DDBJ whole genome shotgun (WGS) entry which is preliminary data.</text>
</comment>
<feature type="transmembrane region" description="Helical" evidence="8">
    <location>
        <begin position="27"/>
        <end position="49"/>
    </location>
</feature>